<keyword evidence="3 12" id="KW-0812">Transmembrane</keyword>
<evidence type="ECO:0000256" key="4">
    <source>
        <dbReference type="ARBA" id="ARBA00022729"/>
    </source>
</evidence>
<evidence type="ECO:0000256" key="3">
    <source>
        <dbReference type="ARBA" id="ARBA00022692"/>
    </source>
</evidence>
<protein>
    <submittedName>
        <fullName evidence="13">Membrane glycoprotein US7</fullName>
    </submittedName>
</protein>
<feature type="transmembrane region" description="Helical" evidence="12">
    <location>
        <begin position="170"/>
        <end position="192"/>
    </location>
</feature>
<evidence type="ECO:0000256" key="11">
    <source>
        <dbReference type="ARBA" id="ARBA00023319"/>
    </source>
</evidence>
<keyword evidence="11" id="KW-0393">Immunoglobulin domain</keyword>
<proteinExistence type="inferred from homology"/>
<organismHost>
    <name type="scientific">Homo sapiens</name>
    <name type="common">Human</name>
    <dbReference type="NCBI Taxonomy" id="9606"/>
</organismHost>
<evidence type="ECO:0000256" key="1">
    <source>
        <dbReference type="ARBA" id="ARBA00004482"/>
    </source>
</evidence>
<evidence type="ECO:0000256" key="8">
    <source>
        <dbReference type="ARBA" id="ARBA00023157"/>
    </source>
</evidence>
<comment type="similarity">
    <text evidence="2">Belongs to the cytomegalovirus US6 family.</text>
</comment>
<dbReference type="EMBL" id="KP745642">
    <property type="protein sequence ID" value="AKI09199.1"/>
    <property type="molecule type" value="Genomic_DNA"/>
</dbReference>
<accession>A0A0G2THE5</accession>
<keyword evidence="10" id="KW-1038">Host endoplasmic reticulum</keyword>
<evidence type="ECO:0000256" key="10">
    <source>
        <dbReference type="ARBA" id="ARBA00023184"/>
    </source>
</evidence>
<comment type="subcellular location">
    <subcellularLocation>
        <location evidence="1">Host endoplasmic reticulum membrane</location>
        <topology evidence="1">Single-pass type I membrane protein</topology>
    </subcellularLocation>
</comment>
<evidence type="ECO:0000313" key="13">
    <source>
        <dbReference type="EMBL" id="AKI09199.1"/>
    </source>
</evidence>
<dbReference type="InterPro" id="IPR012536">
    <property type="entry name" value="CMV_US"/>
</dbReference>
<keyword evidence="4" id="KW-0732">Signal</keyword>
<evidence type="ECO:0000256" key="6">
    <source>
        <dbReference type="ARBA" id="ARBA00022989"/>
    </source>
</evidence>
<sequence length="226" mass="26465">MRIQLLLVFTLVACIVAKRAEDVPTFRTEKQWQQDLQYRREFVKRQLAPKPKSNIVVSHTVSCVIDGGNMTSVWRFEGQFNPHIASEVILHDTSGLYNVPHEVQNDGQVLTVTVKRSVPADIAKVLISLKPVQQLSSGQYGCRPQLQLPWIPRPSSFMYDSYRLWYEKRWLTIILYVFMWTYLVTLLQYYIVRLIGTRLFYFLQRNITIRFTGKPTYNLLTYPVKG</sequence>
<name>A0A0G2THE5_HCMV</name>
<organism evidence="13 14">
    <name type="scientific">Human cytomegalovirus</name>
    <name type="common">HHV-5</name>
    <name type="synonym">Human herpesvirus 5</name>
    <dbReference type="NCBI Taxonomy" id="10359"/>
    <lineage>
        <taxon>Viruses</taxon>
        <taxon>Duplodnaviria</taxon>
        <taxon>Heunggongvirae</taxon>
        <taxon>Peploviricota</taxon>
        <taxon>Herviviricetes</taxon>
        <taxon>Herpesvirales</taxon>
        <taxon>Orthoherpesviridae</taxon>
        <taxon>Betaherpesvirinae</taxon>
        <taxon>Cytomegalovirus</taxon>
        <taxon>Cytomegalovirus humanbeta5</taxon>
    </lineage>
</organism>
<gene>
    <name evidence="13" type="primary">US7</name>
</gene>
<dbReference type="GO" id="GO:0052031">
    <property type="term" value="P:symbiont-mediated perturbation of host defense response"/>
    <property type="evidence" value="ECO:0007669"/>
    <property type="project" value="InterPro"/>
</dbReference>
<keyword evidence="5" id="KW-1043">Host membrane</keyword>
<evidence type="ECO:0000256" key="5">
    <source>
        <dbReference type="ARBA" id="ARBA00022870"/>
    </source>
</evidence>
<evidence type="ECO:0000256" key="12">
    <source>
        <dbReference type="SAM" id="Phobius"/>
    </source>
</evidence>
<keyword evidence="9" id="KW-0325">Glycoprotein</keyword>
<reference evidence="13 14" key="1">
    <citation type="journal article" date="2015" name="J. Virol.">
        <title>High-throughput analysis of human cytomegalovirus genome diversity highlights the widespread occurrence of gene-disrupting mutations and pervasive recombination.</title>
        <authorList>
            <person name="Sijmons S."/>
            <person name="Thys K."/>
            <person name="Mbong Ngwese M."/>
            <person name="Van Damme E."/>
            <person name="Dvorak J."/>
            <person name="Van Loock M."/>
            <person name="Li G."/>
            <person name="Tachezy R."/>
            <person name="Busson L."/>
            <person name="Aerssens J."/>
            <person name="Van Ranst M."/>
            <person name="Maes P."/>
        </authorList>
    </citation>
    <scope>NUCLEOTIDE SEQUENCE [LARGE SCALE GENOMIC DNA]</scope>
    <source>
        <strain evidence="13">CZ/1/2012</strain>
    </source>
</reference>
<dbReference type="Pfam" id="PF08001">
    <property type="entry name" value="CMV_US"/>
    <property type="match status" value="1"/>
</dbReference>
<evidence type="ECO:0000256" key="9">
    <source>
        <dbReference type="ARBA" id="ARBA00023180"/>
    </source>
</evidence>
<evidence type="ECO:0000256" key="7">
    <source>
        <dbReference type="ARBA" id="ARBA00023136"/>
    </source>
</evidence>
<evidence type="ECO:0000256" key="2">
    <source>
        <dbReference type="ARBA" id="ARBA00006952"/>
    </source>
</evidence>
<keyword evidence="6 12" id="KW-1133">Transmembrane helix</keyword>
<keyword evidence="7 12" id="KW-0472">Membrane</keyword>
<dbReference type="GO" id="GO:0044167">
    <property type="term" value="C:host cell endoplasmic reticulum membrane"/>
    <property type="evidence" value="ECO:0007669"/>
    <property type="project" value="UniProtKB-SubCell"/>
</dbReference>
<keyword evidence="8" id="KW-1015">Disulfide bond</keyword>
<dbReference type="Proteomes" id="UP000174492">
    <property type="component" value="Genome"/>
</dbReference>
<evidence type="ECO:0000313" key="14">
    <source>
        <dbReference type="Proteomes" id="UP000174492"/>
    </source>
</evidence>